<proteinExistence type="predicted"/>
<keyword evidence="2" id="KW-0560">Oxidoreductase</keyword>
<accession>S9SKQ6</accession>
<sequence length="152" mass="15651">MTLRPTGPALAALLAMLTPGAALAQDTINAEERVPSGATMVIETNEPPETMDDLLAELDGSGVAIPTGDIPEDATVETMSLDAIEGAGEGSLQVLDTALADARTQLDMLGTRIRGDEVLTGALEGSDATAEDVIGVYKSEDGVITLLIDTRD</sequence>
<comment type="caution">
    <text evidence="2">The sequence shown here is derived from an EMBL/GenBank/DDBJ whole genome shotgun (WGS) entry which is preliminary data.</text>
</comment>
<dbReference type="STRING" id="1123237.Salmuc_02934"/>
<dbReference type="eggNOG" id="ENOG50339AB">
    <property type="taxonomic scope" value="Bacteria"/>
</dbReference>
<keyword evidence="3" id="KW-1185">Reference proteome</keyword>
<evidence type="ECO:0000313" key="3">
    <source>
        <dbReference type="Proteomes" id="UP000015347"/>
    </source>
</evidence>
<dbReference type="OrthoDB" id="7874602at2"/>
<reference evidence="3" key="1">
    <citation type="journal article" date="2014" name="Stand. Genomic Sci.">
        <title>Genome sequence of the exopolysaccharide-producing Salipiger mucosus type strain (DSM 16094(T)), a moderately halophilic member of the Roseobacter clade.</title>
        <authorList>
            <person name="Riedel T."/>
            <person name="Spring S."/>
            <person name="Fiebig A."/>
            <person name="Petersen J."/>
            <person name="Kyrpides N.C."/>
            <person name="Goker M."/>
            <person name="Klenk H.P."/>
        </authorList>
    </citation>
    <scope>NUCLEOTIDE SEQUENCE [LARGE SCALE GENOMIC DNA]</scope>
    <source>
        <strain evidence="3">DSM 16094</strain>
    </source>
</reference>
<dbReference type="RefSeq" id="WP_020040732.1">
    <property type="nucleotide sequence ID" value="NZ_KE557273.1"/>
</dbReference>
<organism evidence="2 3">
    <name type="scientific">Salipiger mucosus DSM 16094</name>
    <dbReference type="NCBI Taxonomy" id="1123237"/>
    <lineage>
        <taxon>Bacteria</taxon>
        <taxon>Pseudomonadati</taxon>
        <taxon>Pseudomonadota</taxon>
        <taxon>Alphaproteobacteria</taxon>
        <taxon>Rhodobacterales</taxon>
        <taxon>Roseobacteraceae</taxon>
        <taxon>Salipiger</taxon>
    </lineage>
</organism>
<dbReference type="EMBL" id="APVH01000002">
    <property type="protein sequence ID" value="EPX86959.1"/>
    <property type="molecule type" value="Genomic_DNA"/>
</dbReference>
<dbReference type="Proteomes" id="UP000015347">
    <property type="component" value="Unassembled WGS sequence"/>
</dbReference>
<keyword evidence="1" id="KW-0732">Signal</keyword>
<dbReference type="AlphaFoldDB" id="S9SKQ6"/>
<feature type="chain" id="PRO_5004556596" evidence="1">
    <location>
        <begin position="25"/>
        <end position="152"/>
    </location>
</feature>
<gene>
    <name evidence="2" type="ORF">Salmuc_02934</name>
</gene>
<dbReference type="HOGENOM" id="CLU_1721051_0_0_5"/>
<protein>
    <submittedName>
        <fullName evidence="2">Methionine sulfoxide reductase B</fullName>
        <ecNumber evidence="2">1.8.4.11</ecNumber>
    </submittedName>
</protein>
<dbReference type="GO" id="GO:0008113">
    <property type="term" value="F:peptide-methionine (S)-S-oxide reductase activity"/>
    <property type="evidence" value="ECO:0007669"/>
    <property type="project" value="UniProtKB-EC"/>
</dbReference>
<name>S9SKQ6_9RHOB</name>
<dbReference type="EC" id="1.8.4.11" evidence="2"/>
<evidence type="ECO:0000256" key="1">
    <source>
        <dbReference type="SAM" id="SignalP"/>
    </source>
</evidence>
<feature type="signal peptide" evidence="1">
    <location>
        <begin position="1"/>
        <end position="24"/>
    </location>
</feature>
<evidence type="ECO:0000313" key="2">
    <source>
        <dbReference type="EMBL" id="EPX86959.1"/>
    </source>
</evidence>